<dbReference type="Pfam" id="PF01041">
    <property type="entry name" value="DegT_DnrJ_EryC1"/>
    <property type="match status" value="1"/>
</dbReference>
<sequence>MERNNGSLASAVTEAIACVTGMTDKMLALHEPEFKGNEWDYVKECLDTGWVSSAGKYVDRLEAELSEYTGAKHAIAVVNGTAALHIALLLAGVKPGDEVIIPSLSFVATANAVAYCQAIPHFVDVDTYSLGIDPRRLGDYLSEMSVRKTEGLFNRHTGRRIGAVVPMHTFGHPVDLDRLIDVCAAYGLPIVEDAAESLGSYYKGRHTGTFGKLGILSFNGNKVMTTGGGGAILTDDADLAKAAKHMTTTAKVAHAWAFNHDMVGYNYRMPNLNAALGCAQLERVPNFLERKRKLAGQYADQFRLVSGVSFVKEPSYAVSNYWLNAILLDQANVSLRDGILAQTNAARYLTRPIWTPLHTLPMYSQCPRMDLSVTMDIEGRVVNIPSGPSIVQEAL</sequence>
<comment type="similarity">
    <text evidence="5 8">Belongs to the DegT/DnrJ/EryC1 family.</text>
</comment>
<dbReference type="PANTHER" id="PTHR30244">
    <property type="entry name" value="TRANSAMINASE"/>
    <property type="match status" value="1"/>
</dbReference>
<evidence type="ECO:0000256" key="6">
    <source>
        <dbReference type="PIRSR" id="PIRSR000390-1"/>
    </source>
</evidence>
<keyword evidence="3 9" id="KW-0808">Transferase</keyword>
<evidence type="ECO:0000256" key="7">
    <source>
        <dbReference type="PIRSR" id="PIRSR000390-2"/>
    </source>
</evidence>
<reference evidence="10" key="1">
    <citation type="submission" date="2018-12" db="EMBL/GenBank/DDBJ databases">
        <title>Genome sequence of Peanibacillus sp.</title>
        <authorList>
            <person name="Subramani G."/>
            <person name="Srinivasan S."/>
            <person name="Kim M.K."/>
        </authorList>
    </citation>
    <scope>NUCLEOTIDE SEQUENCE [LARGE SCALE GENOMIC DNA]</scope>
    <source>
        <strain evidence="10">18JY67-1</strain>
    </source>
</reference>
<keyword evidence="2 9" id="KW-0032">Aminotransferase</keyword>
<organism evidence="9 10">
    <name type="scientific">Paenibacillus albus</name>
    <dbReference type="NCBI Taxonomy" id="2495582"/>
    <lineage>
        <taxon>Bacteria</taxon>
        <taxon>Bacillati</taxon>
        <taxon>Bacillota</taxon>
        <taxon>Bacilli</taxon>
        <taxon>Bacillales</taxon>
        <taxon>Paenibacillaceae</taxon>
        <taxon>Paenibacillus</taxon>
    </lineage>
</organism>
<dbReference type="Gene3D" id="3.40.640.10">
    <property type="entry name" value="Type I PLP-dependent aspartate aminotransferase-like (Major domain)"/>
    <property type="match status" value="1"/>
</dbReference>
<dbReference type="GO" id="GO:0000271">
    <property type="term" value="P:polysaccharide biosynthetic process"/>
    <property type="evidence" value="ECO:0007669"/>
    <property type="project" value="TreeGrafter"/>
</dbReference>
<dbReference type="CDD" id="cd00616">
    <property type="entry name" value="AHBA_syn"/>
    <property type="match status" value="1"/>
</dbReference>
<accession>A0A3S8ZYJ2</accession>
<gene>
    <name evidence="9" type="ORF">EJC50_01645</name>
</gene>
<comment type="cofactor">
    <cofactor evidence="1">
        <name>pyridoxal 5'-phosphate</name>
        <dbReference type="ChEBI" id="CHEBI:597326"/>
    </cofactor>
</comment>
<dbReference type="FunFam" id="3.40.640.10:FF:000090">
    <property type="entry name" value="Pyridoxal phosphate-dependent aminotransferase"/>
    <property type="match status" value="1"/>
</dbReference>
<dbReference type="OrthoDB" id="9810913at2"/>
<dbReference type="SUPFAM" id="SSF53383">
    <property type="entry name" value="PLP-dependent transferases"/>
    <property type="match status" value="1"/>
</dbReference>
<dbReference type="PANTHER" id="PTHR30244:SF30">
    <property type="entry name" value="BLR5990 PROTEIN"/>
    <property type="match status" value="1"/>
</dbReference>
<dbReference type="KEGG" id="palb:EJC50_01645"/>
<dbReference type="InterPro" id="IPR015422">
    <property type="entry name" value="PyrdxlP-dep_Trfase_small"/>
</dbReference>
<dbReference type="InterPro" id="IPR015424">
    <property type="entry name" value="PyrdxlP-dep_Trfase"/>
</dbReference>
<dbReference type="InterPro" id="IPR026385">
    <property type="entry name" value="LegC-like"/>
</dbReference>
<dbReference type="EMBL" id="CP034437">
    <property type="protein sequence ID" value="AZN38516.1"/>
    <property type="molecule type" value="Genomic_DNA"/>
</dbReference>
<keyword evidence="10" id="KW-1185">Reference proteome</keyword>
<keyword evidence="4 7" id="KW-0663">Pyridoxal phosphate</keyword>
<evidence type="ECO:0000313" key="9">
    <source>
        <dbReference type="EMBL" id="AZN38516.1"/>
    </source>
</evidence>
<dbReference type="Gene3D" id="3.90.1150.10">
    <property type="entry name" value="Aspartate Aminotransferase, domain 1"/>
    <property type="match status" value="1"/>
</dbReference>
<dbReference type="NCBIfam" id="TIGR04181">
    <property type="entry name" value="NHT_00031"/>
    <property type="match status" value="1"/>
</dbReference>
<evidence type="ECO:0000256" key="1">
    <source>
        <dbReference type="ARBA" id="ARBA00001933"/>
    </source>
</evidence>
<dbReference type="PIRSF" id="PIRSF000390">
    <property type="entry name" value="PLP_StrS"/>
    <property type="match status" value="1"/>
</dbReference>
<dbReference type="Proteomes" id="UP000272528">
    <property type="component" value="Chromosome"/>
</dbReference>
<dbReference type="InterPro" id="IPR015421">
    <property type="entry name" value="PyrdxlP-dep_Trfase_major"/>
</dbReference>
<dbReference type="GO" id="GO:0008483">
    <property type="term" value="F:transaminase activity"/>
    <property type="evidence" value="ECO:0007669"/>
    <property type="project" value="UniProtKB-KW"/>
</dbReference>
<dbReference type="AlphaFoldDB" id="A0A3S8ZYJ2"/>
<feature type="active site" description="Proton acceptor" evidence="6">
    <location>
        <position position="222"/>
    </location>
</feature>
<feature type="modified residue" description="N6-(pyridoxal phosphate)lysine" evidence="7">
    <location>
        <position position="222"/>
    </location>
</feature>
<protein>
    <submittedName>
        <fullName evidence="9">LegC family aminotransferase</fullName>
    </submittedName>
</protein>
<evidence type="ECO:0000256" key="4">
    <source>
        <dbReference type="ARBA" id="ARBA00022898"/>
    </source>
</evidence>
<proteinExistence type="inferred from homology"/>
<evidence type="ECO:0000313" key="10">
    <source>
        <dbReference type="Proteomes" id="UP000272528"/>
    </source>
</evidence>
<dbReference type="InterPro" id="IPR000653">
    <property type="entry name" value="DegT/StrS_aminotransferase"/>
</dbReference>
<dbReference type="GO" id="GO:0030170">
    <property type="term" value="F:pyridoxal phosphate binding"/>
    <property type="evidence" value="ECO:0007669"/>
    <property type="project" value="TreeGrafter"/>
</dbReference>
<evidence type="ECO:0000256" key="8">
    <source>
        <dbReference type="RuleBase" id="RU004508"/>
    </source>
</evidence>
<evidence type="ECO:0000256" key="3">
    <source>
        <dbReference type="ARBA" id="ARBA00022679"/>
    </source>
</evidence>
<dbReference type="RefSeq" id="WP_126011701.1">
    <property type="nucleotide sequence ID" value="NZ_CP034437.1"/>
</dbReference>
<name>A0A3S8ZYJ2_9BACL</name>
<evidence type="ECO:0000256" key="2">
    <source>
        <dbReference type="ARBA" id="ARBA00022576"/>
    </source>
</evidence>
<evidence type="ECO:0000256" key="5">
    <source>
        <dbReference type="ARBA" id="ARBA00037999"/>
    </source>
</evidence>